<proteinExistence type="predicted"/>
<evidence type="ECO:0000313" key="3">
    <source>
        <dbReference type="Proteomes" id="UP000480350"/>
    </source>
</evidence>
<reference evidence="1 3" key="2">
    <citation type="submission" date="2020-03" db="EMBL/GenBank/DDBJ databases">
        <title>Kangsaoukella pontilimi gen. nov., sp. nov., a new member of the family Rhodobacteraceae isolated from a tidal mudflat.</title>
        <authorList>
            <person name="Kim I.S."/>
        </authorList>
    </citation>
    <scope>NUCLEOTIDE SEQUENCE [LARGE SCALE GENOMIC DNA]</scope>
    <source>
        <strain evidence="1 3">GH1-50</strain>
    </source>
</reference>
<dbReference type="EMBL" id="WUPT01000002">
    <property type="protein sequence ID" value="MXQ09267.1"/>
    <property type="molecule type" value="Genomic_DNA"/>
</dbReference>
<evidence type="ECO:0000313" key="2">
    <source>
        <dbReference type="EMBL" id="MXQ09704.1"/>
    </source>
</evidence>
<dbReference type="Proteomes" id="UP000480350">
    <property type="component" value="Unassembled WGS sequence"/>
</dbReference>
<name>A0A7C9IIG6_9RHOB</name>
<comment type="caution">
    <text evidence="1">The sequence shown here is derived from an EMBL/GenBank/DDBJ whole genome shotgun (WGS) entry which is preliminary data.</text>
</comment>
<accession>A0A7C9IIG6</accession>
<dbReference type="EMBL" id="WUPT01000004">
    <property type="protein sequence ID" value="MXQ09704.1"/>
    <property type="molecule type" value="Genomic_DNA"/>
</dbReference>
<keyword evidence="3" id="KW-1185">Reference proteome</keyword>
<organism evidence="1 3">
    <name type="scientific">Kangsaoukella pontilimi</name>
    <dbReference type="NCBI Taxonomy" id="2691042"/>
    <lineage>
        <taxon>Bacteria</taxon>
        <taxon>Pseudomonadati</taxon>
        <taxon>Pseudomonadota</taxon>
        <taxon>Alphaproteobacteria</taxon>
        <taxon>Rhodobacterales</taxon>
        <taxon>Paracoccaceae</taxon>
        <taxon>Kangsaoukella</taxon>
    </lineage>
</organism>
<feature type="non-terminal residue" evidence="1">
    <location>
        <position position="1"/>
    </location>
</feature>
<protein>
    <submittedName>
        <fullName evidence="1">Oxidoreductase</fullName>
    </submittedName>
</protein>
<evidence type="ECO:0000313" key="1">
    <source>
        <dbReference type="EMBL" id="MXQ09267.1"/>
    </source>
</evidence>
<gene>
    <name evidence="1" type="ORF">GQ651_15585</name>
    <name evidence="2" type="ORF">GQ651_17805</name>
</gene>
<sequence length="39" mass="4139">DALVRSVAELGQITNTPTPTLNTVLALVTLRAKTKGLYV</sequence>
<reference evidence="1 3" key="1">
    <citation type="submission" date="2019-12" db="EMBL/GenBank/DDBJ databases">
        <authorList>
            <person name="Lee S.D."/>
        </authorList>
    </citation>
    <scope>NUCLEOTIDE SEQUENCE [LARGE SCALE GENOMIC DNA]</scope>
    <source>
        <strain evidence="1 3">GH1-50</strain>
    </source>
</reference>
<dbReference type="AlphaFoldDB" id="A0A7C9IIG6"/>